<dbReference type="NCBIfam" id="TIGR00702">
    <property type="entry name" value="YcaO-type kinase domain"/>
    <property type="match status" value="1"/>
</dbReference>
<dbReference type="AlphaFoldDB" id="A0A1I4KZ59"/>
<organism evidence="2 3">
    <name type="scientific">Streptomyces pini</name>
    <dbReference type="NCBI Taxonomy" id="1520580"/>
    <lineage>
        <taxon>Bacteria</taxon>
        <taxon>Bacillati</taxon>
        <taxon>Actinomycetota</taxon>
        <taxon>Actinomycetes</taxon>
        <taxon>Kitasatosporales</taxon>
        <taxon>Streptomycetaceae</taxon>
        <taxon>Streptomyces</taxon>
    </lineage>
</organism>
<keyword evidence="2" id="KW-0808">Transferase</keyword>
<dbReference type="PANTHER" id="PTHR37809:SF1">
    <property type="entry name" value="RIBOSOMAL PROTEIN S12 METHYLTHIOTRANSFERASE ACCESSORY FACTOR YCAO"/>
    <property type="match status" value="1"/>
</dbReference>
<gene>
    <name evidence="2" type="ORF">SAMN05192584_1294</name>
</gene>
<feature type="domain" description="YcaO" evidence="1">
    <location>
        <begin position="409"/>
        <end position="792"/>
    </location>
</feature>
<dbReference type="GO" id="GO:0005840">
    <property type="term" value="C:ribosome"/>
    <property type="evidence" value="ECO:0007669"/>
    <property type="project" value="UniProtKB-KW"/>
</dbReference>
<sequence length="792" mass="85130">MRQREEAAGGGPFVGFRRHLRAEVVPGEAVYLLSPRGVRALYGRPAEALAPLLDGTRTVAGVLREAGSLVPPAEAGRIIGELARANLVGYRSAPGEGTDVSAAAYWELAGLDGGAAGAALARTAVRLVTVGGVDGDQARAACEESGLRVLGPLPAPEGERAGREGAGDGGLGSNVFSLVLCDDYLAPGLRSVDAWHRERGLPWLLAGPYGPEPWVGPVFRPGAGPCWSCLAHRIRIHRRSEVPLQRAIGSDAPLPRPPASLAAGRGMGLRMAVLEAAKWLAGVRNEGQGAVRVLDTLTLGTGHHTVHRRPQCPECGDPSLVSGLVRRPVALAPRPKAARGGSNDRALTPEEVLKRYGHLVDPVTGIVREVRRDDRLPEGLNSYVSGHNLALDAHTLADLRGGLRSLSGGKGVTALEAEVGALCEAVERYSATRQGDEPVVYDSLRGLGEQAIHPNACQLFDERQFRDRERWNATASPFHQVCAPFDADRPVEWTPVWSLTARTHRLLPTSMLYFGQRTSPDAGEPRADSNGNAAGSSLEDAVVQGFLELVERDAVALWWYNRTRQPAVDLDAFDEPWLAGLREVYARMGRDLWVLDLTSDLGIPVMAALSRRTDKPAQDIVLGFGAHFDPRLALRRALTEMGQLAASVARVGGNAEEAGEAGEAEKGAGYGAAPAELVEWWTRATIRNQPYLAPSQSTTPLAPHDYAHTPRHDLHDDVEAARSLLEARGTELLVLDQTRPDVGVPVVRVIAPGLRHFWARFAPGRLFDIPVTLGRLERPTAYENLNPVPLFV</sequence>
<dbReference type="PROSITE" id="PS51664">
    <property type="entry name" value="YCAO"/>
    <property type="match status" value="1"/>
</dbReference>
<keyword evidence="3" id="KW-1185">Reference proteome</keyword>
<dbReference type="InterPro" id="IPR003776">
    <property type="entry name" value="YcaO-like_dom"/>
</dbReference>
<dbReference type="RefSeq" id="WP_139238187.1">
    <property type="nucleotide sequence ID" value="NZ_FOSG01000029.1"/>
</dbReference>
<keyword evidence="2" id="KW-0689">Ribosomal protein</keyword>
<evidence type="ECO:0000313" key="2">
    <source>
        <dbReference type="EMBL" id="SFL84055.1"/>
    </source>
</evidence>
<dbReference type="InterPro" id="IPR022291">
    <property type="entry name" value="Bacteriocin_synth_cyclodeHase"/>
</dbReference>
<dbReference type="Gene3D" id="3.30.160.660">
    <property type="match status" value="1"/>
</dbReference>
<proteinExistence type="predicted"/>
<dbReference type="InterPro" id="IPR027624">
    <property type="entry name" value="TOMM_cyclo_SagD"/>
</dbReference>
<keyword evidence="2" id="KW-0687">Ribonucleoprotein</keyword>
<dbReference type="Gene3D" id="3.40.50.720">
    <property type="entry name" value="NAD(P)-binding Rossmann-like Domain"/>
    <property type="match status" value="1"/>
</dbReference>
<dbReference type="GO" id="GO:0016740">
    <property type="term" value="F:transferase activity"/>
    <property type="evidence" value="ECO:0007669"/>
    <property type="project" value="UniProtKB-KW"/>
</dbReference>
<dbReference type="Pfam" id="PF02624">
    <property type="entry name" value="YcaO"/>
    <property type="match status" value="1"/>
</dbReference>
<dbReference type="SUPFAM" id="SSF69572">
    <property type="entry name" value="Activating enzymes of the ubiquitin-like proteins"/>
    <property type="match status" value="1"/>
</dbReference>
<dbReference type="NCBIfam" id="TIGR03882">
    <property type="entry name" value="cyclo_dehyd_2"/>
    <property type="match status" value="1"/>
</dbReference>
<evidence type="ECO:0000259" key="1">
    <source>
        <dbReference type="PROSITE" id="PS51664"/>
    </source>
</evidence>
<reference evidence="3" key="1">
    <citation type="submission" date="2016-10" db="EMBL/GenBank/DDBJ databases">
        <authorList>
            <person name="Varghese N."/>
            <person name="Submissions S."/>
        </authorList>
    </citation>
    <scope>NUCLEOTIDE SEQUENCE [LARGE SCALE GENOMIC DNA]</scope>
    <source>
        <strain evidence="3">PL19</strain>
    </source>
</reference>
<dbReference type="NCBIfam" id="TIGR03604">
    <property type="entry name" value="TOMM_cyclo_SagD"/>
    <property type="match status" value="1"/>
</dbReference>
<dbReference type="Gene3D" id="3.30.40.250">
    <property type="match status" value="1"/>
</dbReference>
<accession>A0A1I4KZ59</accession>
<dbReference type="OrthoDB" id="2379922at2"/>
<dbReference type="PANTHER" id="PTHR37809">
    <property type="entry name" value="RIBOSOMAL PROTEIN S12 METHYLTHIOTRANSFERASE ACCESSORY FACTOR YCAO"/>
    <property type="match status" value="1"/>
</dbReference>
<evidence type="ECO:0000313" key="3">
    <source>
        <dbReference type="Proteomes" id="UP000198928"/>
    </source>
</evidence>
<dbReference type="EMBL" id="FOSG01000029">
    <property type="protein sequence ID" value="SFL84055.1"/>
    <property type="molecule type" value="Genomic_DNA"/>
</dbReference>
<dbReference type="Proteomes" id="UP000198928">
    <property type="component" value="Unassembled WGS sequence"/>
</dbReference>
<dbReference type="GO" id="GO:0008641">
    <property type="term" value="F:ubiquitin-like modifier activating enzyme activity"/>
    <property type="evidence" value="ECO:0007669"/>
    <property type="project" value="InterPro"/>
</dbReference>
<dbReference type="Gene3D" id="3.90.930.60">
    <property type="match status" value="1"/>
</dbReference>
<name>A0A1I4KZ59_9ACTN</name>
<dbReference type="Gene3D" id="3.30.1330.230">
    <property type="match status" value="1"/>
</dbReference>
<dbReference type="InterPro" id="IPR035985">
    <property type="entry name" value="Ubiquitin-activating_enz"/>
</dbReference>
<protein>
    <submittedName>
        <fullName evidence="2">Ribosomal protein S12 methylthiotransferase accessory factor</fullName>
    </submittedName>
</protein>